<evidence type="ECO:0000256" key="2">
    <source>
        <dbReference type="ARBA" id="ARBA00005722"/>
    </source>
</evidence>
<evidence type="ECO:0000256" key="3">
    <source>
        <dbReference type="ARBA" id="ARBA00022729"/>
    </source>
</evidence>
<accession>A0A923HZH1</accession>
<name>A0A923HZH1_9BURK</name>
<keyword evidence="5" id="KW-0998">Cell outer membrane</keyword>
<evidence type="ECO:0000256" key="5">
    <source>
        <dbReference type="ARBA" id="ARBA00023237"/>
    </source>
</evidence>
<evidence type="ECO:0000256" key="6">
    <source>
        <dbReference type="SAM" id="SignalP"/>
    </source>
</evidence>
<keyword evidence="8" id="KW-1185">Reference proteome</keyword>
<feature type="signal peptide" evidence="6">
    <location>
        <begin position="1"/>
        <end position="20"/>
    </location>
</feature>
<gene>
    <name evidence="7" type="ORF">H8K47_06595</name>
</gene>
<proteinExistence type="inferred from homology"/>
<dbReference type="InterPro" id="IPR010583">
    <property type="entry name" value="MipA"/>
</dbReference>
<organism evidence="7 8">
    <name type="scientific">Undibacterium rugosum</name>
    <dbReference type="NCBI Taxonomy" id="2762291"/>
    <lineage>
        <taxon>Bacteria</taxon>
        <taxon>Pseudomonadati</taxon>
        <taxon>Pseudomonadota</taxon>
        <taxon>Betaproteobacteria</taxon>
        <taxon>Burkholderiales</taxon>
        <taxon>Oxalobacteraceae</taxon>
        <taxon>Undibacterium</taxon>
    </lineage>
</organism>
<evidence type="ECO:0000313" key="8">
    <source>
        <dbReference type="Proteomes" id="UP000612361"/>
    </source>
</evidence>
<reference evidence="7" key="1">
    <citation type="submission" date="2020-08" db="EMBL/GenBank/DDBJ databases">
        <title>Novel species isolated from subtropical streams in China.</title>
        <authorList>
            <person name="Lu H."/>
        </authorList>
    </citation>
    <scope>NUCLEOTIDE SEQUENCE</scope>
    <source>
        <strain evidence="7">CY7W</strain>
    </source>
</reference>
<keyword evidence="3 6" id="KW-0732">Signal</keyword>
<sequence>MMKKLLCAVLLAAALPSVQAQTSEFVQTIPEFYLPKDINYSLGTVALSVPKYHGSDERRYALYPMFDVQWKSGAFFSSVNGLGYNFSKNAAMQYGLRMSLEAARDESRSSKLRGLGDVNTAIEPGAFFNFSLSEQYTLLSSLRYGSGVDHNGVQVSLGGRISTALTPQHRLSASLRANWANSSYMQSYYGVTPQQAQASGYTTFTPNAGVSDIKLGASWHWTIDTNWSLTTGTSYSRLSGDAAKSPFVVDKNAVSVFSAASYRF</sequence>
<dbReference type="EMBL" id="JACOGG010000005">
    <property type="protein sequence ID" value="MBC3935024.1"/>
    <property type="molecule type" value="Genomic_DNA"/>
</dbReference>
<protein>
    <submittedName>
        <fullName evidence="7">MipA/OmpV family protein</fullName>
    </submittedName>
</protein>
<dbReference type="PANTHER" id="PTHR38776">
    <property type="entry name" value="MLTA-INTERACTING PROTEIN-RELATED"/>
    <property type="match status" value="1"/>
</dbReference>
<evidence type="ECO:0000313" key="7">
    <source>
        <dbReference type="EMBL" id="MBC3935024.1"/>
    </source>
</evidence>
<feature type="chain" id="PRO_5037588388" evidence="6">
    <location>
        <begin position="21"/>
        <end position="264"/>
    </location>
</feature>
<dbReference type="RefSeq" id="WP_186880614.1">
    <property type="nucleotide sequence ID" value="NZ_JACOGG010000005.1"/>
</dbReference>
<comment type="subcellular location">
    <subcellularLocation>
        <location evidence="1">Cell outer membrane</location>
    </subcellularLocation>
</comment>
<dbReference type="Proteomes" id="UP000612361">
    <property type="component" value="Unassembled WGS sequence"/>
</dbReference>
<evidence type="ECO:0000256" key="1">
    <source>
        <dbReference type="ARBA" id="ARBA00004442"/>
    </source>
</evidence>
<dbReference type="GO" id="GO:0009279">
    <property type="term" value="C:cell outer membrane"/>
    <property type="evidence" value="ECO:0007669"/>
    <property type="project" value="UniProtKB-SubCell"/>
</dbReference>
<comment type="similarity">
    <text evidence="2">Belongs to the MipA/OmpV family.</text>
</comment>
<evidence type="ECO:0000256" key="4">
    <source>
        <dbReference type="ARBA" id="ARBA00023136"/>
    </source>
</evidence>
<dbReference type="Pfam" id="PF06629">
    <property type="entry name" value="MipA"/>
    <property type="match status" value="1"/>
</dbReference>
<dbReference type="PANTHER" id="PTHR38776:SF1">
    <property type="entry name" value="MLTA-INTERACTING PROTEIN-RELATED"/>
    <property type="match status" value="1"/>
</dbReference>
<keyword evidence="4" id="KW-0472">Membrane</keyword>
<dbReference type="AlphaFoldDB" id="A0A923HZH1"/>
<comment type="caution">
    <text evidence="7">The sequence shown here is derived from an EMBL/GenBank/DDBJ whole genome shotgun (WGS) entry which is preliminary data.</text>
</comment>